<gene>
    <name evidence="3" type="ORF">ACFY35_03815</name>
</gene>
<comment type="caution">
    <text evidence="3">The sequence shown here is derived from an EMBL/GenBank/DDBJ whole genome shotgun (WGS) entry which is preliminary data.</text>
</comment>
<protein>
    <submittedName>
        <fullName evidence="3">DUF4132 domain-containing protein</fullName>
    </submittedName>
</protein>
<evidence type="ECO:0000313" key="4">
    <source>
        <dbReference type="Proteomes" id="UP001602245"/>
    </source>
</evidence>
<feature type="region of interest" description="Disordered" evidence="1">
    <location>
        <begin position="1"/>
        <end position="34"/>
    </location>
</feature>
<proteinExistence type="predicted"/>
<evidence type="ECO:0000313" key="3">
    <source>
        <dbReference type="EMBL" id="MFF5288538.1"/>
    </source>
</evidence>
<dbReference type="InterPro" id="IPR025406">
    <property type="entry name" value="DUF4132"/>
</dbReference>
<sequence>MPYEVTPSSTAAETATGSSSTPASRSPTPAAAASAPIASSPSFVFPPAWYRYRHPRRGSVGVAAFTPDRRARQIADDEVARVPHQVELILAATGTDPELRRAGLAWLAGDGDAPAAGAAAVALAAALGKWSELHKLAAFADRWIAARGLPFAVEAAVEAMAMRVAEDGPFVPTGRRYRVERMAPADTRGGGQIDNQLLILFRVREALAAASPDDYAAAVIALDGYRSGTLYARVATTLLAPDQAEWVEEDIAQTVATNERYLALALLTAAGTPAQLNALVPLVSSWTVVGTFPLIATLADGLGAACVPALLHWFDTAPGADGQKRLLSAIAALPSDEAMAGLIARADAKYVTPALLEAAYRFPARALRLLAEAAAAHPTPAQPAPALAQPAATQRAVADLLRGHLATHPGLAAQVLPRLTPEAAAQVEAVTEAAAAITIAPAEAIPPLLASPPWLHRPKPPKPVVVPGLTSTDRATIAWLPGEREEWLDTEIPHYGHRRDWPALALRIATGRASWYEPYQFFAEAPEVVARPVLARWKPSDTYDAGSWTRVIAARFELDALPPLLAIAGSAAAAVAPALLPYSSPEIALHMADWLARLKSVRRTALTWLLRHPAEATRALVPPALGKAGPARRQAERALLALHTNGHTEAVRAAARSHGVDAEAAIDTLLATDPLAVLPARIPANPPWAVPALLPPIALRDGVGALPPEAVAHVVTMLALSRPDDPYAGVEVVRQACDPASLAEFGWALFQRWLSSGADPKENWALDALGLIGDDRTVRRLTPQIVAWPREGAQARAATGVQVLAAIGSDVALMHLHGIAERARLGGLKKAAQRKMDEVAAGLGLTADQLADRLVPGLGLEPDGSMRLDYGPRQFVVGFDKQLRPFAADATGNRLKALPKPGVRDDPERAPAAYREFTTLKKDVRTVAADQIRRLERAMVTGRRWPSDEFRRLFVEHPLLRHIVRRLVWAVYDESGALPRAFRLADERPPAHGGGRLFATVDDDEATLAGDATVGVAHPLHLGDSLPAWSKLFAAREILQPFPQLARQTFALTPDEAASSTLDRFRGQIVPTTSLLGLERRGWRREDPQDGGLQEHLSLPLGPKLELAIELEPGIVPGMPAHEPEQKLMAVFLHNGTGTTRAQPRAVAPPPEPPGPGHRLRSPPRPHRNHRRRLRARGAGGPPSVDG</sequence>
<dbReference type="Proteomes" id="UP001602245">
    <property type="component" value="Unassembled WGS sequence"/>
</dbReference>
<reference evidence="3 4" key="1">
    <citation type="submission" date="2024-10" db="EMBL/GenBank/DDBJ databases">
        <title>The Natural Products Discovery Center: Release of the First 8490 Sequenced Strains for Exploring Actinobacteria Biosynthetic Diversity.</title>
        <authorList>
            <person name="Kalkreuter E."/>
            <person name="Kautsar S.A."/>
            <person name="Yang D."/>
            <person name="Bader C.D."/>
            <person name="Teijaro C.N."/>
            <person name="Fluegel L."/>
            <person name="Davis C.M."/>
            <person name="Simpson J.R."/>
            <person name="Lauterbach L."/>
            <person name="Steele A.D."/>
            <person name="Gui C."/>
            <person name="Meng S."/>
            <person name="Li G."/>
            <person name="Viehrig K."/>
            <person name="Ye F."/>
            <person name="Su P."/>
            <person name="Kiefer A.F."/>
            <person name="Nichols A."/>
            <person name="Cepeda A.J."/>
            <person name="Yan W."/>
            <person name="Fan B."/>
            <person name="Jiang Y."/>
            <person name="Adhikari A."/>
            <person name="Zheng C.-J."/>
            <person name="Schuster L."/>
            <person name="Cowan T.M."/>
            <person name="Smanski M.J."/>
            <person name="Chevrette M.G."/>
            <person name="De Carvalho L.P.S."/>
            <person name="Shen B."/>
        </authorList>
    </citation>
    <scope>NUCLEOTIDE SEQUENCE [LARGE SCALE GENOMIC DNA]</scope>
    <source>
        <strain evidence="3 4">NPDC000087</strain>
    </source>
</reference>
<dbReference type="Pfam" id="PF13569">
    <property type="entry name" value="DUF4132"/>
    <property type="match status" value="1"/>
</dbReference>
<dbReference type="EMBL" id="JBIAZU010000001">
    <property type="protein sequence ID" value="MFF5288538.1"/>
    <property type="molecule type" value="Genomic_DNA"/>
</dbReference>
<dbReference type="RefSeq" id="WP_051115111.1">
    <property type="nucleotide sequence ID" value="NZ_JBIAZU010000001.1"/>
</dbReference>
<name>A0ABW6W5F4_9ACTN</name>
<feature type="compositionally biased region" description="Basic residues" evidence="1">
    <location>
        <begin position="1158"/>
        <end position="1176"/>
    </location>
</feature>
<feature type="compositionally biased region" description="Pro residues" evidence="1">
    <location>
        <begin position="1147"/>
        <end position="1156"/>
    </location>
</feature>
<organism evidence="3 4">
    <name type="scientific">Paractinoplanes globisporus</name>
    <dbReference type="NCBI Taxonomy" id="113565"/>
    <lineage>
        <taxon>Bacteria</taxon>
        <taxon>Bacillati</taxon>
        <taxon>Actinomycetota</taxon>
        <taxon>Actinomycetes</taxon>
        <taxon>Micromonosporales</taxon>
        <taxon>Micromonosporaceae</taxon>
        <taxon>Paractinoplanes</taxon>
    </lineage>
</organism>
<feature type="domain" description="DUF4132" evidence="2">
    <location>
        <begin position="892"/>
        <end position="1083"/>
    </location>
</feature>
<accession>A0ABW6W5F4</accession>
<feature type="region of interest" description="Disordered" evidence="1">
    <location>
        <begin position="1139"/>
        <end position="1187"/>
    </location>
</feature>
<evidence type="ECO:0000259" key="2">
    <source>
        <dbReference type="Pfam" id="PF13569"/>
    </source>
</evidence>
<evidence type="ECO:0000256" key="1">
    <source>
        <dbReference type="SAM" id="MobiDB-lite"/>
    </source>
</evidence>
<keyword evidence="4" id="KW-1185">Reference proteome</keyword>